<protein>
    <submittedName>
        <fullName evidence="4">Diguanylate cyclase/phosphodiesterase with PAS/PAC sensor(S)</fullName>
    </submittedName>
</protein>
<evidence type="ECO:0000259" key="1">
    <source>
        <dbReference type="PROSITE" id="PS50112"/>
    </source>
</evidence>
<dbReference type="InterPro" id="IPR000014">
    <property type="entry name" value="PAS"/>
</dbReference>
<feature type="domain" description="PAS" evidence="1">
    <location>
        <begin position="266"/>
        <end position="329"/>
    </location>
</feature>
<dbReference type="InterPro" id="IPR000160">
    <property type="entry name" value="GGDEF_dom"/>
</dbReference>
<dbReference type="Gene3D" id="3.30.70.270">
    <property type="match status" value="1"/>
</dbReference>
<evidence type="ECO:0000313" key="5">
    <source>
        <dbReference type="Proteomes" id="UP000004200"/>
    </source>
</evidence>
<dbReference type="PROSITE" id="PS50112">
    <property type="entry name" value="PAS"/>
    <property type="match status" value="2"/>
</dbReference>
<dbReference type="Gene3D" id="3.20.20.450">
    <property type="entry name" value="EAL domain"/>
    <property type="match status" value="1"/>
</dbReference>
<dbReference type="CDD" id="cd01949">
    <property type="entry name" value="GGDEF"/>
    <property type="match status" value="1"/>
</dbReference>
<dbReference type="RefSeq" id="WP_007040624.1">
    <property type="nucleotide sequence ID" value="NZ_AFWT01000011.1"/>
</dbReference>
<feature type="domain" description="PAS" evidence="1">
    <location>
        <begin position="135"/>
        <end position="190"/>
    </location>
</feature>
<dbReference type="GO" id="GO:0006355">
    <property type="term" value="P:regulation of DNA-templated transcription"/>
    <property type="evidence" value="ECO:0007669"/>
    <property type="project" value="InterPro"/>
</dbReference>
<accession>G2E0T7</accession>
<gene>
    <name evidence="4" type="ORF">ThidrDRAFT_1910</name>
</gene>
<dbReference type="SUPFAM" id="SSF55073">
    <property type="entry name" value="Nucleotide cyclase"/>
    <property type="match status" value="1"/>
</dbReference>
<dbReference type="SMART" id="SM00091">
    <property type="entry name" value="PAS"/>
    <property type="match status" value="3"/>
</dbReference>
<proteinExistence type="predicted"/>
<feature type="domain" description="GGDEF" evidence="3">
    <location>
        <begin position="416"/>
        <end position="549"/>
    </location>
</feature>
<dbReference type="InterPro" id="IPR035919">
    <property type="entry name" value="EAL_sf"/>
</dbReference>
<dbReference type="Pfam" id="PF13188">
    <property type="entry name" value="PAS_8"/>
    <property type="match status" value="1"/>
</dbReference>
<dbReference type="CDD" id="cd00130">
    <property type="entry name" value="PAS"/>
    <property type="match status" value="3"/>
</dbReference>
<evidence type="ECO:0000313" key="4">
    <source>
        <dbReference type="EMBL" id="EGV31709.1"/>
    </source>
</evidence>
<dbReference type="Gene3D" id="3.30.450.20">
    <property type="entry name" value="PAS domain"/>
    <property type="match status" value="3"/>
</dbReference>
<dbReference type="PANTHER" id="PTHR44757:SF2">
    <property type="entry name" value="BIOFILM ARCHITECTURE MAINTENANCE PROTEIN MBAA"/>
    <property type="match status" value="1"/>
</dbReference>
<dbReference type="InterPro" id="IPR013655">
    <property type="entry name" value="PAS_fold_3"/>
</dbReference>
<comment type="caution">
    <text evidence="4">The sequence shown here is derived from an EMBL/GenBank/DDBJ whole genome shotgun (WGS) entry which is preliminary data.</text>
</comment>
<dbReference type="Pfam" id="PF08447">
    <property type="entry name" value="PAS_3"/>
    <property type="match status" value="1"/>
</dbReference>
<dbReference type="InterPro" id="IPR013767">
    <property type="entry name" value="PAS_fold"/>
</dbReference>
<dbReference type="InterPro" id="IPR035965">
    <property type="entry name" value="PAS-like_dom_sf"/>
</dbReference>
<dbReference type="NCBIfam" id="TIGR00254">
    <property type="entry name" value="GGDEF"/>
    <property type="match status" value="1"/>
</dbReference>
<reference evidence="4 5" key="1">
    <citation type="submission" date="2011-06" db="EMBL/GenBank/DDBJ databases">
        <title>The draft genome of Thiorhodococcus drewsii AZ1.</title>
        <authorList>
            <consortium name="US DOE Joint Genome Institute (JGI-PGF)"/>
            <person name="Lucas S."/>
            <person name="Han J."/>
            <person name="Lapidus A."/>
            <person name="Cheng J.-F."/>
            <person name="Goodwin L."/>
            <person name="Pitluck S."/>
            <person name="Peters L."/>
            <person name="Land M.L."/>
            <person name="Hauser L."/>
            <person name="Vogl K."/>
            <person name="Liu Z."/>
            <person name="Imhoff J."/>
            <person name="Thiel V."/>
            <person name="Frigaard N.-U."/>
            <person name="Bryant D.A."/>
            <person name="Woyke T.J."/>
        </authorList>
    </citation>
    <scope>NUCLEOTIDE SEQUENCE [LARGE SCALE GENOMIC DNA]</scope>
    <source>
        <strain evidence="4 5">AZ1</strain>
    </source>
</reference>
<evidence type="ECO:0000259" key="2">
    <source>
        <dbReference type="PROSITE" id="PS50883"/>
    </source>
</evidence>
<dbReference type="STRING" id="765913.ThidrDRAFT_1910"/>
<dbReference type="PATRIC" id="fig|765913.3.peg.1939"/>
<dbReference type="EMBL" id="AFWT01000011">
    <property type="protein sequence ID" value="EGV31709.1"/>
    <property type="molecule type" value="Genomic_DNA"/>
</dbReference>
<name>G2E0T7_9GAMM</name>
<dbReference type="SUPFAM" id="SSF55785">
    <property type="entry name" value="PYP-like sensor domain (PAS domain)"/>
    <property type="match status" value="3"/>
</dbReference>
<feature type="domain" description="EAL" evidence="2">
    <location>
        <begin position="558"/>
        <end position="813"/>
    </location>
</feature>
<dbReference type="SUPFAM" id="SSF141868">
    <property type="entry name" value="EAL domain-like"/>
    <property type="match status" value="1"/>
</dbReference>
<dbReference type="eggNOG" id="COG5001">
    <property type="taxonomic scope" value="Bacteria"/>
</dbReference>
<dbReference type="NCBIfam" id="TIGR00229">
    <property type="entry name" value="sensory_box"/>
    <property type="match status" value="2"/>
</dbReference>
<dbReference type="PANTHER" id="PTHR44757">
    <property type="entry name" value="DIGUANYLATE CYCLASE DGCP"/>
    <property type="match status" value="1"/>
</dbReference>
<dbReference type="InterPro" id="IPR043128">
    <property type="entry name" value="Rev_trsase/Diguanyl_cyclase"/>
</dbReference>
<dbReference type="InterPro" id="IPR052155">
    <property type="entry name" value="Biofilm_reg_signaling"/>
</dbReference>
<organism evidence="4 5">
    <name type="scientific">Thiorhodococcus drewsii AZ1</name>
    <dbReference type="NCBI Taxonomy" id="765913"/>
    <lineage>
        <taxon>Bacteria</taxon>
        <taxon>Pseudomonadati</taxon>
        <taxon>Pseudomonadota</taxon>
        <taxon>Gammaproteobacteria</taxon>
        <taxon>Chromatiales</taxon>
        <taxon>Chromatiaceae</taxon>
        <taxon>Thiorhodococcus</taxon>
    </lineage>
</organism>
<dbReference type="InterPro" id="IPR001633">
    <property type="entry name" value="EAL_dom"/>
</dbReference>
<dbReference type="Pfam" id="PF00563">
    <property type="entry name" value="EAL"/>
    <property type="match status" value="1"/>
</dbReference>
<dbReference type="OrthoDB" id="8553030at2"/>
<evidence type="ECO:0000259" key="3">
    <source>
        <dbReference type="PROSITE" id="PS50887"/>
    </source>
</evidence>
<dbReference type="AlphaFoldDB" id="G2E0T7"/>
<dbReference type="SMART" id="SM00052">
    <property type="entry name" value="EAL"/>
    <property type="match status" value="1"/>
</dbReference>
<keyword evidence="5" id="KW-1185">Reference proteome</keyword>
<dbReference type="SMART" id="SM00267">
    <property type="entry name" value="GGDEF"/>
    <property type="match status" value="1"/>
</dbReference>
<dbReference type="Pfam" id="PF00989">
    <property type="entry name" value="PAS"/>
    <property type="match status" value="1"/>
</dbReference>
<dbReference type="InterPro" id="IPR029787">
    <property type="entry name" value="Nucleotide_cyclase"/>
</dbReference>
<dbReference type="Proteomes" id="UP000004200">
    <property type="component" value="Unassembled WGS sequence"/>
</dbReference>
<dbReference type="PROSITE" id="PS50883">
    <property type="entry name" value="EAL"/>
    <property type="match status" value="1"/>
</dbReference>
<dbReference type="PROSITE" id="PS50887">
    <property type="entry name" value="GGDEF"/>
    <property type="match status" value="1"/>
</dbReference>
<dbReference type="Pfam" id="PF00990">
    <property type="entry name" value="GGDEF"/>
    <property type="match status" value="1"/>
</dbReference>
<sequence>MTTPPNAITDAIGLRLQCDLLDRVRDGLIVVDIVAGRILFANSVACRLLATSKSHLLGTRVEHLSIWPERRFFQDAVDILSKADAEQQVALDVPRDDNPLEIRLSRFASGDADLLLMTVCDPHDRLQSETALRESEARFRGILEQLPAIAVQGYDEQRRVTFWNQANEGIYGYRPDEALGQRLEDLIIPEPMRDGVVRDVTDWLERDIPIPSCELTLRRKDGSPVRVYSTHVMQCNSSGRKEMFCVDLDLSPIRAAEERLRLAGTVFDSTAEGIFLTDPGSRIVEVNRAFTEVTGYLREEIIGKPLSSFKSGCHRPTFFQAIRRSLAENNHWRGEIWVRFKDRSIHSALVNLSRVENEQGQTTHYVGVFSDNSMVKNWQERLDFLIHHDALTHLPNRVLFEARLDHAIRRAERDQDHLAVLFINLDRFKGINDSLGHPGGDRLLCEVAKRLRDGLRRDDTLARFSGDELMVIIEDMADDADAGRIAGNLLNTIVRPFQIGGREIFITASIGVALYPRDGGASTSLVRNAGFALRQAKKAGGNGYAFYTDALTEDARSYALLENGLRRAVRTDELRLYYQPQIRLGSGELIGLEALIRWEHPELGFLLPGRFIQIAEESGIIAAIGEWALHSACAQARSWLDSGLEFGRVYVNVAHSQIHRGDLHRVTRRILDQTGLPAERLGLEITEGVAMERGTDSIIAELDRLKSDNVGLAIDDFGTGYSSLSRLKQLPVDQLKIDSSFVRDIGGGGRDLDIVRAIITLGHTLDLEVLAEGIETQEQHALLLAEDCRFGQGFLYARPMPPEALSGWLKDWLPAV</sequence>
<dbReference type="CDD" id="cd01948">
    <property type="entry name" value="EAL"/>
    <property type="match status" value="1"/>
</dbReference>